<feature type="region of interest" description="Disordered" evidence="1">
    <location>
        <begin position="755"/>
        <end position="782"/>
    </location>
</feature>
<feature type="region of interest" description="Disordered" evidence="1">
    <location>
        <begin position="620"/>
        <end position="656"/>
    </location>
</feature>
<accession>A0AAW0G8S8</accession>
<dbReference type="Pfam" id="PF03370">
    <property type="entry name" value="CBM_21"/>
    <property type="match status" value="1"/>
</dbReference>
<dbReference type="InterPro" id="IPR038175">
    <property type="entry name" value="CBM21_dom_sf"/>
</dbReference>
<feature type="region of interest" description="Disordered" evidence="1">
    <location>
        <begin position="524"/>
        <end position="554"/>
    </location>
</feature>
<feature type="compositionally biased region" description="Low complexity" evidence="1">
    <location>
        <begin position="103"/>
        <end position="116"/>
    </location>
</feature>
<protein>
    <recommendedName>
        <fullName evidence="2">CBM21 domain-containing protein</fullName>
    </recommendedName>
</protein>
<feature type="domain" description="CBM21" evidence="2">
    <location>
        <begin position="328"/>
        <end position="439"/>
    </location>
</feature>
<evidence type="ECO:0000256" key="1">
    <source>
        <dbReference type="SAM" id="MobiDB-lite"/>
    </source>
</evidence>
<dbReference type="InterPro" id="IPR005036">
    <property type="entry name" value="CBM21_dom"/>
</dbReference>
<dbReference type="Proteomes" id="UP001385951">
    <property type="component" value="Unassembled WGS sequence"/>
</dbReference>
<proteinExistence type="predicted"/>
<dbReference type="PANTHER" id="PTHR12307">
    <property type="entry name" value="PROTEIN PHOSPHATASE 1 REGULATORY SUBUNIT"/>
    <property type="match status" value="1"/>
</dbReference>
<dbReference type="InterPro" id="IPR050782">
    <property type="entry name" value="PP1_regulatory_subunit_3"/>
</dbReference>
<dbReference type="PANTHER" id="PTHR12307:SF36">
    <property type="entry name" value="GLYCOGEN-BINDING SUBUNIT 76A"/>
    <property type="match status" value="1"/>
</dbReference>
<gene>
    <name evidence="3" type="ORF">QCA50_007526</name>
</gene>
<name>A0AAW0G8S8_9APHY</name>
<feature type="region of interest" description="Disordered" evidence="1">
    <location>
        <begin position="673"/>
        <end position="709"/>
    </location>
</feature>
<feature type="region of interest" description="Disordered" evidence="1">
    <location>
        <begin position="71"/>
        <end position="184"/>
    </location>
</feature>
<evidence type="ECO:0000313" key="3">
    <source>
        <dbReference type="EMBL" id="KAK7688837.1"/>
    </source>
</evidence>
<feature type="region of interest" description="Disordered" evidence="1">
    <location>
        <begin position="28"/>
        <end position="52"/>
    </location>
</feature>
<dbReference type="AlphaFoldDB" id="A0AAW0G8S8"/>
<keyword evidence="4" id="KW-1185">Reference proteome</keyword>
<organism evidence="3 4">
    <name type="scientific">Cerrena zonata</name>
    <dbReference type="NCBI Taxonomy" id="2478898"/>
    <lineage>
        <taxon>Eukaryota</taxon>
        <taxon>Fungi</taxon>
        <taxon>Dikarya</taxon>
        <taxon>Basidiomycota</taxon>
        <taxon>Agaricomycotina</taxon>
        <taxon>Agaricomycetes</taxon>
        <taxon>Polyporales</taxon>
        <taxon>Cerrenaceae</taxon>
        <taxon>Cerrena</taxon>
    </lineage>
</organism>
<dbReference type="Gene3D" id="2.60.40.2440">
    <property type="entry name" value="Carbohydrate binding type-21 domain"/>
    <property type="match status" value="1"/>
</dbReference>
<feature type="compositionally biased region" description="Low complexity" evidence="1">
    <location>
        <begin position="678"/>
        <end position="705"/>
    </location>
</feature>
<feature type="region of interest" description="Disordered" evidence="1">
    <location>
        <begin position="483"/>
        <end position="503"/>
    </location>
</feature>
<reference evidence="3 4" key="1">
    <citation type="submission" date="2022-09" db="EMBL/GenBank/DDBJ databases">
        <authorList>
            <person name="Palmer J.M."/>
        </authorList>
    </citation>
    <scope>NUCLEOTIDE SEQUENCE [LARGE SCALE GENOMIC DNA]</scope>
    <source>
        <strain evidence="3 4">DSM 7382</strain>
    </source>
</reference>
<feature type="region of interest" description="Disordered" evidence="1">
    <location>
        <begin position="567"/>
        <end position="592"/>
    </location>
</feature>
<dbReference type="GO" id="GO:0000164">
    <property type="term" value="C:protein phosphatase type 1 complex"/>
    <property type="evidence" value="ECO:0007669"/>
    <property type="project" value="TreeGrafter"/>
</dbReference>
<dbReference type="GO" id="GO:0005979">
    <property type="term" value="P:regulation of glycogen biosynthetic process"/>
    <property type="evidence" value="ECO:0007669"/>
    <property type="project" value="TreeGrafter"/>
</dbReference>
<dbReference type="EMBL" id="JASBNA010000009">
    <property type="protein sequence ID" value="KAK7688837.1"/>
    <property type="molecule type" value="Genomic_DNA"/>
</dbReference>
<dbReference type="GO" id="GO:0008157">
    <property type="term" value="F:protein phosphatase 1 binding"/>
    <property type="evidence" value="ECO:0007669"/>
    <property type="project" value="TreeGrafter"/>
</dbReference>
<comment type="caution">
    <text evidence="3">The sequence shown here is derived from an EMBL/GenBank/DDBJ whole genome shotgun (WGS) entry which is preliminary data.</text>
</comment>
<dbReference type="PROSITE" id="PS51159">
    <property type="entry name" value="CBM21"/>
    <property type="match status" value="1"/>
</dbReference>
<dbReference type="GO" id="GO:2001069">
    <property type="term" value="F:glycogen binding"/>
    <property type="evidence" value="ECO:0007669"/>
    <property type="project" value="TreeGrafter"/>
</dbReference>
<sequence>MTSAAVYNPPPSYLMNSYVYMDRSYNRDSNTASAPLPRIPRRTPPTSRTPSIVGTSAVTTLQSLFVSPSQTQTKLVIHPPTPPSLSFQSVSSEAKPEHRDDASSSSGSETSYVEMSGSKRRTRVAPKHLVCPPEQSTPTPAFLTAKSEASRIAWPSRKGSDSETARDDDTPRASSSKKGSHLRLDLTELQQPSAGFSSEGAPATAPAPVIRPMALSLGRKKSGEPLKSSLKSRRPIVRGDLSVVTGPMAVKSEPSTPTHIKSVHFDAQLEHVKLFLAEQKPLAISREGSPTDDTSGTDSDFPSFIYGGMSDEERTRRSLAINVTNLPPRISDTAEVALESLTLSDDGSSIHGKVRVQNIAFEKWVAVRFTFDWWQTTSEVTARYVESIPGGVFDRFAFSIRLNDMLKRIEDKTLFLAVRYTAAGRELWDNNGGQNYQVKFAKKKQPPSGLGMPKLTLQKLSTSTDSSSAPSPGELHNRLEEVASSKGLSPRTGMSRRTVSASDSFTLRSGVPLSSRYDFSASLKSPWKAGSPFSEERPRTNTHPSFSRRASPDKKTLDAKFITRGSPRIADNEDSTPSGLFYTGSDSEGTPVPQTVLSRRIQPRNHQRGYFDLGVASTATAVKRTPPSTPPAPRSEPAFRYNSFPPTNGCSPSVPVAVSEPREEYLSPKWHLTHLGGSEESTPSISSNSESSQSSSATSSPMYSPADKPAQLYADDIPEASSYSMFLNRFCFYTGSDSMLDVPIDALQRSHSASSVEELLSSPNPSGNYHLSPGHTPTRSSSYDDVACMSGSGTTTPTPSVAFVH</sequence>
<feature type="compositionally biased region" description="Low complexity" evidence="1">
    <location>
        <begin position="291"/>
        <end position="302"/>
    </location>
</feature>
<evidence type="ECO:0000259" key="2">
    <source>
        <dbReference type="PROSITE" id="PS51159"/>
    </source>
</evidence>
<feature type="region of interest" description="Disordered" evidence="1">
    <location>
        <begin position="283"/>
        <end position="302"/>
    </location>
</feature>
<feature type="compositionally biased region" description="Basic and acidic residues" evidence="1">
    <location>
        <begin position="158"/>
        <end position="171"/>
    </location>
</feature>
<evidence type="ECO:0000313" key="4">
    <source>
        <dbReference type="Proteomes" id="UP001385951"/>
    </source>
</evidence>